<evidence type="ECO:0000259" key="7">
    <source>
        <dbReference type="PROSITE" id="PS50011"/>
    </source>
</evidence>
<dbReference type="SUPFAM" id="SSF56112">
    <property type="entry name" value="Protein kinase-like (PK-like)"/>
    <property type="match status" value="1"/>
</dbReference>
<dbReference type="PROSITE" id="PS00107">
    <property type="entry name" value="PROTEIN_KINASE_ATP"/>
    <property type="match status" value="1"/>
</dbReference>
<dbReference type="InterPro" id="IPR008271">
    <property type="entry name" value="Ser/Thr_kinase_AS"/>
</dbReference>
<evidence type="ECO:0000256" key="5">
    <source>
        <dbReference type="PROSITE-ProRule" id="PRU10141"/>
    </source>
</evidence>
<dbReference type="Pfam" id="PF08308">
    <property type="entry name" value="PEGA"/>
    <property type="match status" value="1"/>
</dbReference>
<dbReference type="Gene3D" id="3.30.200.20">
    <property type="entry name" value="Phosphorylase Kinase, domain 1"/>
    <property type="match status" value="1"/>
</dbReference>
<evidence type="ECO:0000313" key="8">
    <source>
        <dbReference type="EMBL" id="PZR18725.1"/>
    </source>
</evidence>
<dbReference type="SMART" id="SM00220">
    <property type="entry name" value="S_TKc"/>
    <property type="match status" value="1"/>
</dbReference>
<evidence type="ECO:0000313" key="9">
    <source>
        <dbReference type="Proteomes" id="UP000249061"/>
    </source>
</evidence>
<evidence type="ECO:0000256" key="1">
    <source>
        <dbReference type="ARBA" id="ARBA00022679"/>
    </source>
</evidence>
<evidence type="ECO:0000256" key="3">
    <source>
        <dbReference type="ARBA" id="ARBA00022777"/>
    </source>
</evidence>
<dbReference type="InterPro" id="IPR011009">
    <property type="entry name" value="Kinase-like_dom_sf"/>
</dbReference>
<dbReference type="Proteomes" id="UP000249061">
    <property type="component" value="Unassembled WGS sequence"/>
</dbReference>
<dbReference type="PANTHER" id="PTHR43289:SF6">
    <property type="entry name" value="SERINE_THREONINE-PROTEIN KINASE NEKL-3"/>
    <property type="match status" value="1"/>
</dbReference>
<dbReference type="Pfam" id="PF00069">
    <property type="entry name" value="Pkinase"/>
    <property type="match status" value="1"/>
</dbReference>
<evidence type="ECO:0000256" key="2">
    <source>
        <dbReference type="ARBA" id="ARBA00022741"/>
    </source>
</evidence>
<feature type="domain" description="Protein kinase" evidence="7">
    <location>
        <begin position="35"/>
        <end position="310"/>
    </location>
</feature>
<keyword evidence="2 5" id="KW-0547">Nucleotide-binding</keyword>
<dbReference type="InterPro" id="IPR013229">
    <property type="entry name" value="PEGA"/>
</dbReference>
<evidence type="ECO:0000256" key="6">
    <source>
        <dbReference type="SAM" id="MobiDB-lite"/>
    </source>
</evidence>
<feature type="region of interest" description="Disordered" evidence="6">
    <location>
        <begin position="445"/>
        <end position="524"/>
    </location>
</feature>
<feature type="binding site" evidence="5">
    <location>
        <position position="64"/>
    </location>
    <ligand>
        <name>ATP</name>
        <dbReference type="ChEBI" id="CHEBI:30616"/>
    </ligand>
</feature>
<keyword evidence="4 5" id="KW-0067">ATP-binding</keyword>
<name>A0A2W5U508_9BACT</name>
<dbReference type="InterPro" id="IPR017441">
    <property type="entry name" value="Protein_kinase_ATP_BS"/>
</dbReference>
<dbReference type="InterPro" id="IPR000719">
    <property type="entry name" value="Prot_kinase_dom"/>
</dbReference>
<gene>
    <name evidence="8" type="ORF">DI536_02275</name>
</gene>
<reference evidence="8 9" key="1">
    <citation type="submission" date="2017-08" db="EMBL/GenBank/DDBJ databases">
        <title>Infants hospitalized years apart are colonized by the same room-sourced microbial strains.</title>
        <authorList>
            <person name="Brooks B."/>
            <person name="Olm M.R."/>
            <person name="Firek B.A."/>
            <person name="Baker R."/>
            <person name="Thomas B.C."/>
            <person name="Morowitz M.J."/>
            <person name="Banfield J.F."/>
        </authorList>
    </citation>
    <scope>NUCLEOTIDE SEQUENCE [LARGE SCALE GENOMIC DNA]</scope>
    <source>
        <strain evidence="8">S2_003_000_R2_14</strain>
    </source>
</reference>
<keyword evidence="3" id="KW-0418">Kinase</keyword>
<dbReference type="GO" id="GO:0004674">
    <property type="term" value="F:protein serine/threonine kinase activity"/>
    <property type="evidence" value="ECO:0007669"/>
    <property type="project" value="TreeGrafter"/>
</dbReference>
<feature type="compositionally biased region" description="Basic and acidic residues" evidence="6">
    <location>
        <begin position="515"/>
        <end position="524"/>
    </location>
</feature>
<protein>
    <recommendedName>
        <fullName evidence="7">Protein kinase domain-containing protein</fullName>
    </recommendedName>
</protein>
<accession>A0A2W5U508</accession>
<dbReference type="PROSITE" id="PS50011">
    <property type="entry name" value="PROTEIN_KINASE_DOM"/>
    <property type="match status" value="1"/>
</dbReference>
<dbReference type="PANTHER" id="PTHR43289">
    <property type="entry name" value="MITOGEN-ACTIVATED PROTEIN KINASE KINASE KINASE 20-RELATED"/>
    <property type="match status" value="1"/>
</dbReference>
<sequence length="524" mass="56525">MSVITHSGENEEVKTAEVSADALDALVGQTIDGRFRIVDVIGKGAMGKVYRAVQVPLNRAVALKVLDSTYGAGREESFKQRFLVEAALHAKLNHPNTVRVVDYGSTKDGLFFLVMEYLDGDTLEEVLKKGPLPWHRVLSIGLQMARALREAHELGVVHRDLKPANVVMLHSDDDTDFAKVLDFGLVKSFVDGHELEGRAITQQGMLMGSPPYMAPEQGEKNRADPRSDIYSLGTMLFEMLTGRPPYTGNGALDIILKHVNDPIPPLVTPQKYEPPPAALKNIVSRCLAKSPMDRFQSMDELILALQDVSVPARATTNDSTATEAAVPIVLPPSTEETPMHVPAPPRSNAPLLVGFFVAVVAGVLGTWTIVKPAPPPTRVTFHLETSPAGASVIVDGKSLGVTPIDLEQSVGAGLWLRLEKDGYAPLEVRLTGHGGRVDFAPTLTELPKTIAPEPTKVDAPPALPVEEKKADQPSIEPLKKADKKRRGAVGPRPASKLDDDEAPVAPAPVPPPSKNELKRPDPQP</sequence>
<evidence type="ECO:0000256" key="4">
    <source>
        <dbReference type="ARBA" id="ARBA00022840"/>
    </source>
</evidence>
<dbReference type="CDD" id="cd14014">
    <property type="entry name" value="STKc_PknB_like"/>
    <property type="match status" value="1"/>
</dbReference>
<dbReference type="AlphaFoldDB" id="A0A2W5U508"/>
<dbReference type="Gene3D" id="1.10.510.10">
    <property type="entry name" value="Transferase(Phosphotransferase) domain 1"/>
    <property type="match status" value="1"/>
</dbReference>
<dbReference type="PROSITE" id="PS00108">
    <property type="entry name" value="PROTEIN_KINASE_ST"/>
    <property type="match status" value="1"/>
</dbReference>
<keyword evidence="1" id="KW-0808">Transferase</keyword>
<dbReference type="GO" id="GO:0005524">
    <property type="term" value="F:ATP binding"/>
    <property type="evidence" value="ECO:0007669"/>
    <property type="project" value="UniProtKB-UniRule"/>
</dbReference>
<proteinExistence type="predicted"/>
<dbReference type="EMBL" id="QFQP01000001">
    <property type="protein sequence ID" value="PZR18725.1"/>
    <property type="molecule type" value="Genomic_DNA"/>
</dbReference>
<organism evidence="8 9">
    <name type="scientific">Archangium gephyra</name>
    <dbReference type="NCBI Taxonomy" id="48"/>
    <lineage>
        <taxon>Bacteria</taxon>
        <taxon>Pseudomonadati</taxon>
        <taxon>Myxococcota</taxon>
        <taxon>Myxococcia</taxon>
        <taxon>Myxococcales</taxon>
        <taxon>Cystobacterineae</taxon>
        <taxon>Archangiaceae</taxon>
        <taxon>Archangium</taxon>
    </lineage>
</organism>
<comment type="caution">
    <text evidence="8">The sequence shown here is derived from an EMBL/GenBank/DDBJ whole genome shotgun (WGS) entry which is preliminary data.</text>
</comment>